<protein>
    <submittedName>
        <fullName evidence="4">Uncharacterized protein LOC101860832 isoform X2</fullName>
    </submittedName>
</protein>
<evidence type="ECO:0000256" key="2">
    <source>
        <dbReference type="SAM" id="Phobius"/>
    </source>
</evidence>
<sequence length="2100" mass="230696">MTSPRVPPDGGRRGPPPTSSGRLTTLDQTTSSLVAQSRSFASRPNGDVPQAAPTIGGTADDKGSNQGASSSNEDNSSGWLANMMVARMKVPDPEASNDGDVASQGEKGTILGKLFSGKSRVSQSKDTPSGSGRQADKKGGGGARAGQGKKEDKDKKPVLSKAFGLFSKTKDGPRREDEEFKREVAKELRRRTENYGFGVHATEAHNRGSKTNNPPVQSSARPPPKAHTPTSTSSSGHSRKTKPTPSPAKRISSSKKDEGAKAWLDFAVTPAGTKSSSEIERKKANFFLNLKKSHHLPSTSDTNTSTVTTGQNLSGTANPEPPNEMQGQSSSIENVTPDTNGSLADGATVAPESASSTQPQLPQKDKGKSKTGRPFLHKDQVSNENLPTAISGSSSSIGKSVTFVNDLETTPSTTGREKINRSPKPKATVLRPTHAEKGMSVKRVVFFQNRFIVLEKTEKPQSPKRMIYTDKNAPPTPSISDSTVSGTTSVTPSPATIDAPHEHSNVADAFLAAVASCGVKVVTRADVSGVPSSSANGRIPHSEQEDEQNERKETRPPVPSPSSTTDQRNIKANPTVTVEFHGGVTGDNTRHSSRSTNQIGRVEDLGIDPRPGPSLASRGDTNSSNNVASVSGVSGRKSGQSKNPSTIREEKNKKSGDSHRAKTGRVSDDSSSSKQRQVDLTVKGQSSQTVVPRPGTSTGSTDPKGQRKGDGSPRCGGKMDSRKSPPRERHSSSQNTITFLDSETVTKERDGQSRANPRGQKRHSVDNVSNTRGTNVQDPYRRENTKSDVNKTRVESSDTPVHSPQGNSPSGPRNIWERRGQTFVLKAVDVAQDESTPKEEEYEEEFPQFSKHAVHFEGYKTAFRNILQNSNSNACFETARDHRLSELEDVFEETDGFTSDENSPVSALTSERARQSDRNVPHDGGDSRPPRRQIESQQQQGNRKGDKQPNGNSCEQSDQQPKDYFHILLEPKPDQDVLNRKPKQSQYQQLQQQQQKQQRQQQRSQSHKPSKGKHRHKLSSSTPSSSNVPYDIHHDNHGSHLHHPRDLPDSHPPNSHHDRRNQHTHPDQYHSQTTPYELSSSPPRNFTLKSTPDKKRHRHSTSSSSKSSPTMPHIKFTASSPPRPLSPSFTYASTSHSPPLPDRSQPGATTNRDPPHKQRLSERVSSTSVPPPSSTSPLHTPSPDHKTISSIATRSESHKRETARGARQRAADMLEKTRQNTETIEKTRQRNSNDDERDASGTPRDTGHDEGYALVPALGDVIYQGFAKSGFYPGGQQQQKQQQQQRQQQQDLNSHAMSANQTSGESHSRTGNAMSPKGHITEDSHNHDPQQGHSGHASQDDVTNSSTRRRDRTEPSHHHRSRRRTHIPSDHVTGDPQDPRDQSHHSGYSPVTDDSRHGTHRTLRPHNHKTLDHNHHNHKHYYDSDNTSSHKPSPADNTDHLDPINDTYSCHDSQYPVLNSALRKQETNKASRKKEVSKERGKERRLEEGIGDVVDGGFGECRKRSVQDGNIEGLYNQNVNKKATEKEMEESLKEEEKEGTKREELYGLKDAIKEEKTEERREVVQEGKESLAEVWNEEVLEVGENIKKKKKKKNIFLFRKKKVVKEEKKVGSMSSPRADPLSQCQVTDVSEPVASTSSSCSMGLHDKSRLTTGESNSHKSGQPHEQPLRLGVRRRRDDIGDQMMDNGEMTESREAGRGEQQLITRHMRDRRKDEGGEGKEEESQRDRKQSRAINEGAEDNENDGNEVEEKNQKQNTRRKKSQIDKNRVKDICGQHGPQQAAVRQAGPDRSSSAETDAAVAAEAGGEQLRFEERRTTECGQTTTTSTTDVSTAAAAAAATKTKSDLTSATHKPARGFRAAARGRARERRQTLRGEGDATKTWLASVADSDCGGRRDSELCCAVESERRRGDNGGDTGKSSDTKRGGRGGEAGDLASVPYHITACVTHESFVAPDVTPLFPTPNMDGGMDGRGIEIIVSDENDARVSTVRSGKRAVLRRIWTILLDNRVAGRPERERALRPHPEEYRVLKRVLNIVFITIGVALLISVFVVIIYTYVVDDDQLRSSSGRRTPTKTVQVPQGHNTTASNHTVPHHPGNFPSGS</sequence>
<feature type="compositionally biased region" description="Low complexity" evidence="1">
    <location>
        <begin position="298"/>
        <end position="309"/>
    </location>
</feature>
<proteinExistence type="predicted"/>
<feature type="compositionally biased region" description="Basic and acidic residues" evidence="1">
    <location>
        <begin position="1463"/>
        <end position="1484"/>
    </location>
</feature>
<feature type="compositionally biased region" description="Polar residues" evidence="1">
    <location>
        <begin position="896"/>
        <end position="909"/>
    </location>
</feature>
<keyword evidence="2" id="KW-0472">Membrane</keyword>
<feature type="compositionally biased region" description="Basic and acidic residues" evidence="1">
    <location>
        <begin position="1710"/>
        <end position="1729"/>
    </location>
</feature>
<feature type="compositionally biased region" description="Basic and acidic residues" evidence="1">
    <location>
        <begin position="1153"/>
        <end position="1162"/>
    </location>
</feature>
<name>A0ABM1VX88_APLCA</name>
<keyword evidence="3" id="KW-1185">Reference proteome</keyword>
<dbReference type="RefSeq" id="XP_035827030.1">
    <property type="nucleotide sequence ID" value="XM_035971137.1"/>
</dbReference>
<feature type="region of interest" description="Disordered" evidence="1">
    <location>
        <begin position="1272"/>
        <end position="1484"/>
    </location>
</feature>
<feature type="compositionally biased region" description="Low complexity" evidence="1">
    <location>
        <begin position="1821"/>
        <end position="1859"/>
    </location>
</feature>
<feature type="compositionally biased region" description="Basic and acidic residues" evidence="1">
    <location>
        <begin position="1031"/>
        <end position="1049"/>
    </location>
</feature>
<feature type="compositionally biased region" description="Low complexity" evidence="1">
    <location>
        <begin position="984"/>
        <end position="1004"/>
    </location>
</feature>
<feature type="compositionally biased region" description="Polar residues" evidence="1">
    <location>
        <begin position="566"/>
        <end position="576"/>
    </location>
</feature>
<feature type="compositionally biased region" description="Polar residues" evidence="1">
    <location>
        <begin position="1069"/>
        <end position="1090"/>
    </location>
</feature>
<feature type="compositionally biased region" description="Polar residues" evidence="1">
    <location>
        <begin position="1127"/>
        <end position="1137"/>
    </location>
</feature>
<feature type="compositionally biased region" description="Polar residues" evidence="1">
    <location>
        <begin position="683"/>
        <end position="703"/>
    </location>
</feature>
<feature type="compositionally biased region" description="Low complexity" evidence="1">
    <location>
        <begin position="390"/>
        <end position="400"/>
    </location>
</feature>
<feature type="compositionally biased region" description="Polar residues" evidence="1">
    <location>
        <begin position="1622"/>
        <end position="1641"/>
    </location>
</feature>
<feature type="compositionally biased region" description="Basic and acidic residues" evidence="1">
    <location>
        <begin position="1905"/>
        <end position="1923"/>
    </location>
</feature>
<feature type="region of interest" description="Disordered" evidence="1">
    <location>
        <begin position="892"/>
        <end position="958"/>
    </location>
</feature>
<feature type="compositionally biased region" description="Acidic residues" evidence="1">
    <location>
        <begin position="1736"/>
        <end position="1746"/>
    </location>
</feature>
<feature type="compositionally biased region" description="Polar residues" evidence="1">
    <location>
        <begin position="119"/>
        <end position="129"/>
    </location>
</feature>
<feature type="compositionally biased region" description="Polar residues" evidence="1">
    <location>
        <begin position="637"/>
        <end position="646"/>
    </location>
</feature>
<feature type="compositionally biased region" description="Basic and acidic residues" evidence="1">
    <location>
        <begin position="1195"/>
        <end position="1234"/>
    </location>
</feature>
<feature type="compositionally biased region" description="Polar residues" evidence="1">
    <location>
        <begin position="325"/>
        <end position="342"/>
    </location>
</feature>
<feature type="compositionally biased region" description="Polar residues" evidence="1">
    <location>
        <begin position="209"/>
        <end position="220"/>
    </location>
</feature>
<evidence type="ECO:0000313" key="4">
    <source>
        <dbReference type="RefSeq" id="XP_035827030.1"/>
    </source>
</evidence>
<feature type="region of interest" description="Disordered" evidence="1">
    <location>
        <begin position="1"/>
        <end position="262"/>
    </location>
</feature>
<feature type="compositionally biased region" description="Basic and acidic residues" evidence="1">
    <location>
        <begin position="148"/>
        <end position="157"/>
    </location>
</feature>
<feature type="compositionally biased region" description="Basic and acidic residues" evidence="1">
    <location>
        <begin position="1319"/>
        <end position="1330"/>
    </location>
</feature>
<feature type="compositionally biased region" description="Basic and acidic residues" evidence="1">
    <location>
        <begin position="1761"/>
        <end position="1772"/>
    </location>
</feature>
<keyword evidence="2" id="KW-0812">Transmembrane</keyword>
<feature type="compositionally biased region" description="Basic and acidic residues" evidence="1">
    <location>
        <begin position="1867"/>
        <end position="1876"/>
    </location>
</feature>
<evidence type="ECO:0000313" key="3">
    <source>
        <dbReference type="Proteomes" id="UP000694888"/>
    </source>
</evidence>
<feature type="compositionally biased region" description="Basic residues" evidence="1">
    <location>
        <begin position="1357"/>
        <end position="1366"/>
    </location>
</feature>
<organism evidence="3 4">
    <name type="scientific">Aplysia californica</name>
    <name type="common">California sea hare</name>
    <dbReference type="NCBI Taxonomy" id="6500"/>
    <lineage>
        <taxon>Eukaryota</taxon>
        <taxon>Metazoa</taxon>
        <taxon>Spiralia</taxon>
        <taxon>Lophotrochozoa</taxon>
        <taxon>Mollusca</taxon>
        <taxon>Gastropoda</taxon>
        <taxon>Heterobranchia</taxon>
        <taxon>Euthyneura</taxon>
        <taxon>Tectipleura</taxon>
        <taxon>Aplysiida</taxon>
        <taxon>Aplysioidea</taxon>
        <taxon>Aplysiidae</taxon>
        <taxon>Aplysia</taxon>
    </lineage>
</organism>
<feature type="compositionally biased region" description="Low complexity" evidence="1">
    <location>
        <begin position="1790"/>
        <end position="1806"/>
    </location>
</feature>
<feature type="compositionally biased region" description="Basic and acidic residues" evidence="1">
    <location>
        <begin position="647"/>
        <end position="668"/>
    </location>
</feature>
<feature type="region of interest" description="Disordered" evidence="1">
    <location>
        <begin position="528"/>
        <end position="816"/>
    </location>
</feature>
<feature type="compositionally biased region" description="Low complexity" evidence="1">
    <location>
        <begin position="478"/>
        <end position="496"/>
    </location>
</feature>
<feature type="compositionally biased region" description="Basic and acidic residues" evidence="1">
    <location>
        <begin position="911"/>
        <end position="934"/>
    </location>
</feature>
<feature type="region of interest" description="Disordered" evidence="1">
    <location>
        <begin position="1905"/>
        <end position="1930"/>
    </location>
</feature>
<feature type="compositionally biased region" description="Low complexity" evidence="1">
    <location>
        <begin position="1276"/>
        <end position="1290"/>
    </location>
</feature>
<feature type="transmembrane region" description="Helical" evidence="2">
    <location>
        <begin position="2030"/>
        <end position="2055"/>
    </location>
</feature>
<dbReference type="Proteomes" id="UP000694888">
    <property type="component" value="Unplaced"/>
</dbReference>
<feature type="compositionally biased region" description="Polar residues" evidence="1">
    <location>
        <begin position="1291"/>
        <end position="1313"/>
    </location>
</feature>
<feature type="region of interest" description="Disordered" evidence="1">
    <location>
        <begin position="2062"/>
        <end position="2100"/>
    </location>
</feature>
<feature type="compositionally biased region" description="Polar residues" evidence="1">
    <location>
        <begin position="64"/>
        <end position="79"/>
    </location>
</feature>
<feature type="region of interest" description="Disordered" evidence="1">
    <location>
        <begin position="975"/>
        <end position="1251"/>
    </location>
</feature>
<feature type="compositionally biased region" description="Polar residues" evidence="1">
    <location>
        <begin position="766"/>
        <end position="777"/>
    </location>
</feature>
<dbReference type="GeneID" id="101860832"/>
<gene>
    <name evidence="4" type="primary">LOC101860832</name>
</gene>
<feature type="compositionally biased region" description="Low complexity" evidence="1">
    <location>
        <begin position="622"/>
        <end position="635"/>
    </location>
</feature>
<keyword evidence="2" id="KW-1133">Transmembrane helix</keyword>
<feature type="compositionally biased region" description="Polar residues" evidence="1">
    <location>
        <begin position="797"/>
        <end position="811"/>
    </location>
</feature>
<feature type="region of interest" description="Disordered" evidence="1">
    <location>
        <begin position="290"/>
        <end position="427"/>
    </location>
</feature>
<feature type="compositionally biased region" description="Basic and acidic residues" evidence="1">
    <location>
        <begin position="1367"/>
        <end position="1384"/>
    </location>
</feature>
<feature type="region of interest" description="Disordered" evidence="1">
    <location>
        <begin position="1605"/>
        <end position="1876"/>
    </location>
</feature>
<feature type="compositionally biased region" description="Polar residues" evidence="1">
    <location>
        <begin position="1331"/>
        <end position="1346"/>
    </location>
</feature>
<feature type="compositionally biased region" description="Basic and acidic residues" evidence="1">
    <location>
        <begin position="779"/>
        <end position="796"/>
    </location>
</feature>
<feature type="compositionally biased region" description="Polar residues" evidence="1">
    <location>
        <begin position="23"/>
        <end position="42"/>
    </location>
</feature>
<feature type="compositionally biased region" description="Basic and acidic residues" evidence="1">
    <location>
        <begin position="704"/>
        <end position="731"/>
    </location>
</feature>
<feature type="region of interest" description="Disordered" evidence="1">
    <location>
        <begin position="465"/>
        <end position="500"/>
    </location>
</feature>
<evidence type="ECO:0000256" key="1">
    <source>
        <dbReference type="SAM" id="MobiDB-lite"/>
    </source>
</evidence>
<feature type="compositionally biased region" description="Polar residues" evidence="1">
    <location>
        <begin position="949"/>
        <end position="958"/>
    </location>
</feature>
<accession>A0ABM1VX88</accession>
<feature type="compositionally biased region" description="Basic residues" evidence="1">
    <location>
        <begin position="1398"/>
        <end position="1408"/>
    </location>
</feature>
<feature type="compositionally biased region" description="Polar residues" evidence="1">
    <location>
        <begin position="1650"/>
        <end position="1660"/>
    </location>
</feature>
<feature type="compositionally biased region" description="Basic and acidic residues" evidence="1">
    <location>
        <begin position="168"/>
        <end position="193"/>
    </location>
</feature>
<feature type="compositionally biased region" description="Polar residues" evidence="1">
    <location>
        <begin position="2062"/>
        <end position="2088"/>
    </location>
</feature>
<feature type="compositionally biased region" description="Polar residues" evidence="1">
    <location>
        <begin position="732"/>
        <end position="743"/>
    </location>
</feature>
<feature type="compositionally biased region" description="Basic residues" evidence="1">
    <location>
        <begin position="1005"/>
        <end position="1018"/>
    </location>
</feature>
<reference evidence="4" key="1">
    <citation type="submission" date="2025-08" db="UniProtKB">
        <authorList>
            <consortium name="RefSeq"/>
        </authorList>
    </citation>
    <scope>IDENTIFICATION</scope>
</reference>